<dbReference type="InterPro" id="IPR029063">
    <property type="entry name" value="SAM-dependent_MTases_sf"/>
</dbReference>
<proteinExistence type="predicted"/>
<comment type="caution">
    <text evidence="2">The sequence shown here is derived from an EMBL/GenBank/DDBJ whole genome shotgun (WGS) entry which is preliminary data.</text>
</comment>
<dbReference type="AlphaFoldDB" id="A0A7W9NL89"/>
<evidence type="ECO:0000313" key="3">
    <source>
        <dbReference type="Proteomes" id="UP000585638"/>
    </source>
</evidence>
<sequence>MSVDEEPAAVDRAVLAGQEVYSERVLKIYDPLVLGLTNRFVWRCPRSAMRALYQANTGARHLELGVGTGYFLARTRFPVPSPEVVLLDLNSDALDFASARLARLRPRRVHANVLAPLPVPERGFDSVAMNMLLHCLPGDGIGDKAVVLANAAKALAPGGRVFGSTVLAVGVPLSSPARSMLRNHNERGILNNAKDSLADLEAAVREHFADPIVRLRGNMALFTGTAR</sequence>
<keyword evidence="2" id="KW-0489">Methyltransferase</keyword>
<dbReference type="PIRSF" id="PIRSF011491">
    <property type="entry name" value="Mtase_YbcY_prd"/>
    <property type="match status" value="1"/>
</dbReference>
<keyword evidence="3" id="KW-1185">Reference proteome</keyword>
<evidence type="ECO:0000313" key="2">
    <source>
        <dbReference type="EMBL" id="MBB5896795.1"/>
    </source>
</evidence>
<organism evidence="2 3">
    <name type="scientific">Kutzneria kofuensis</name>
    <dbReference type="NCBI Taxonomy" id="103725"/>
    <lineage>
        <taxon>Bacteria</taxon>
        <taxon>Bacillati</taxon>
        <taxon>Actinomycetota</taxon>
        <taxon>Actinomycetes</taxon>
        <taxon>Pseudonocardiales</taxon>
        <taxon>Pseudonocardiaceae</taxon>
        <taxon>Kutzneria</taxon>
    </lineage>
</organism>
<accession>A0A7W9NL89</accession>
<dbReference type="GO" id="GO:0032259">
    <property type="term" value="P:methylation"/>
    <property type="evidence" value="ECO:0007669"/>
    <property type="project" value="UniProtKB-KW"/>
</dbReference>
<reference evidence="2 3" key="1">
    <citation type="submission" date="2020-08" db="EMBL/GenBank/DDBJ databases">
        <title>Sequencing the genomes of 1000 actinobacteria strains.</title>
        <authorList>
            <person name="Klenk H.-P."/>
        </authorList>
    </citation>
    <scope>NUCLEOTIDE SEQUENCE [LARGE SCALE GENOMIC DNA]</scope>
    <source>
        <strain evidence="2 3">DSM 43851</strain>
    </source>
</reference>
<dbReference type="GO" id="GO:0008168">
    <property type="term" value="F:methyltransferase activity"/>
    <property type="evidence" value="ECO:0007669"/>
    <property type="project" value="UniProtKB-KW"/>
</dbReference>
<dbReference type="Gene3D" id="3.40.50.150">
    <property type="entry name" value="Vaccinia Virus protein VP39"/>
    <property type="match status" value="1"/>
</dbReference>
<dbReference type="InterPro" id="IPR016584">
    <property type="entry name" value="MeTrfase_VrtF"/>
</dbReference>
<evidence type="ECO:0000259" key="1">
    <source>
        <dbReference type="Pfam" id="PF08242"/>
    </source>
</evidence>
<name>A0A7W9NL89_9PSEU</name>
<dbReference type="Pfam" id="PF08242">
    <property type="entry name" value="Methyltransf_12"/>
    <property type="match status" value="1"/>
</dbReference>
<dbReference type="CDD" id="cd02440">
    <property type="entry name" value="AdoMet_MTases"/>
    <property type="match status" value="1"/>
</dbReference>
<dbReference type="SUPFAM" id="SSF53335">
    <property type="entry name" value="S-adenosyl-L-methionine-dependent methyltransferases"/>
    <property type="match status" value="1"/>
</dbReference>
<keyword evidence="2" id="KW-0830">Ubiquinone</keyword>
<gene>
    <name evidence="2" type="ORF">BJ998_008054</name>
</gene>
<keyword evidence="2" id="KW-0808">Transferase</keyword>
<protein>
    <submittedName>
        <fullName evidence="2">Ubiquinone/menaquinone biosynthesis C-methylase UbiE</fullName>
    </submittedName>
</protein>
<dbReference type="RefSeq" id="WP_184869302.1">
    <property type="nucleotide sequence ID" value="NZ_BAAAWY010000004.1"/>
</dbReference>
<dbReference type="Proteomes" id="UP000585638">
    <property type="component" value="Unassembled WGS sequence"/>
</dbReference>
<dbReference type="EMBL" id="JACHIR010000002">
    <property type="protein sequence ID" value="MBB5896795.1"/>
    <property type="molecule type" value="Genomic_DNA"/>
</dbReference>
<dbReference type="InterPro" id="IPR013217">
    <property type="entry name" value="Methyltransf_12"/>
</dbReference>
<feature type="domain" description="Methyltransferase type 12" evidence="1">
    <location>
        <begin position="62"/>
        <end position="161"/>
    </location>
</feature>